<reference evidence="2" key="1">
    <citation type="submission" date="2021-12" db="EMBL/GenBank/DDBJ databases">
        <authorList>
            <person name="King R."/>
        </authorList>
    </citation>
    <scope>NUCLEOTIDE SEQUENCE</scope>
</reference>
<proteinExistence type="predicted"/>
<feature type="transmembrane region" description="Helical" evidence="1">
    <location>
        <begin position="67"/>
        <end position="86"/>
    </location>
</feature>
<dbReference type="AlphaFoldDB" id="A0A9P0ATU5"/>
<dbReference type="Proteomes" id="UP001154078">
    <property type="component" value="Chromosome 1"/>
</dbReference>
<gene>
    <name evidence="2" type="ORF">MELIAE_LOCUS1877</name>
</gene>
<keyword evidence="1" id="KW-0472">Membrane</keyword>
<protein>
    <submittedName>
        <fullName evidence="2">Uncharacterized protein</fullName>
    </submittedName>
</protein>
<evidence type="ECO:0000256" key="1">
    <source>
        <dbReference type="SAM" id="Phobius"/>
    </source>
</evidence>
<sequence length="160" mass="18524">MGQINESKETIIDGHMIDFIMDSSQILYDESLREERRRTGRYLATGIAIFIVVLGLYHAVSQGSTKYATLLGTVLIMFLYLLWLLYASQRKKKLMKLNEEHLKRQMGEAAAIIEIEKEKQVPKKTKLHRKYNSSHEIAVHKNFIKNQLNQPGLNRTYSIA</sequence>
<keyword evidence="3" id="KW-1185">Reference proteome</keyword>
<evidence type="ECO:0000313" key="3">
    <source>
        <dbReference type="Proteomes" id="UP001154078"/>
    </source>
</evidence>
<evidence type="ECO:0000313" key="2">
    <source>
        <dbReference type="EMBL" id="CAH0548009.1"/>
    </source>
</evidence>
<accession>A0A9P0ATU5</accession>
<dbReference type="EMBL" id="OV121132">
    <property type="protein sequence ID" value="CAH0548009.1"/>
    <property type="molecule type" value="Genomic_DNA"/>
</dbReference>
<feature type="transmembrane region" description="Helical" evidence="1">
    <location>
        <begin position="42"/>
        <end position="61"/>
    </location>
</feature>
<keyword evidence="1" id="KW-0812">Transmembrane</keyword>
<name>A0A9P0ATU5_BRAAE</name>
<keyword evidence="1" id="KW-1133">Transmembrane helix</keyword>
<dbReference type="OrthoDB" id="6737830at2759"/>
<organism evidence="2 3">
    <name type="scientific">Brassicogethes aeneus</name>
    <name type="common">Rape pollen beetle</name>
    <name type="synonym">Meligethes aeneus</name>
    <dbReference type="NCBI Taxonomy" id="1431903"/>
    <lineage>
        <taxon>Eukaryota</taxon>
        <taxon>Metazoa</taxon>
        <taxon>Ecdysozoa</taxon>
        <taxon>Arthropoda</taxon>
        <taxon>Hexapoda</taxon>
        <taxon>Insecta</taxon>
        <taxon>Pterygota</taxon>
        <taxon>Neoptera</taxon>
        <taxon>Endopterygota</taxon>
        <taxon>Coleoptera</taxon>
        <taxon>Polyphaga</taxon>
        <taxon>Cucujiformia</taxon>
        <taxon>Nitidulidae</taxon>
        <taxon>Meligethinae</taxon>
        <taxon>Brassicogethes</taxon>
    </lineage>
</organism>